<evidence type="ECO:0000256" key="5">
    <source>
        <dbReference type="ARBA" id="ARBA00022989"/>
    </source>
</evidence>
<sequence>MSAEGLPSLGNGYGYLGIAIVAEVLATSFLKSAEGFTRLWPSVIVALGYGIAFLCLSLTLRTIPTGVAYAIWSGAGIVLVSAIAWIFLGQKLDAPALIGMGLILAGVLVINLFSKTAGH</sequence>
<dbReference type="GO" id="GO:1990961">
    <property type="term" value="P:xenobiotic detoxification by transmembrane export across the plasma membrane"/>
    <property type="evidence" value="ECO:0007669"/>
    <property type="project" value="UniProtKB-ARBA"/>
</dbReference>
<gene>
    <name evidence="10" type="ORF">AX13_11530</name>
</gene>
<dbReference type="STRING" id="225991.MA05_07345"/>
<keyword evidence="4 8" id="KW-0812">Transmembrane</keyword>
<dbReference type="GO" id="GO:0015220">
    <property type="term" value="F:choline transmembrane transporter activity"/>
    <property type="evidence" value="ECO:0007669"/>
    <property type="project" value="TreeGrafter"/>
</dbReference>
<name>A0A014NGW3_9BURK</name>
<evidence type="ECO:0000313" key="11">
    <source>
        <dbReference type="Proteomes" id="UP000020766"/>
    </source>
</evidence>
<dbReference type="GO" id="GO:0015297">
    <property type="term" value="F:antiporter activity"/>
    <property type="evidence" value="ECO:0007669"/>
    <property type="project" value="TreeGrafter"/>
</dbReference>
<dbReference type="FunFam" id="1.10.3730.20:FF:000001">
    <property type="entry name" value="Quaternary ammonium compound resistance transporter SugE"/>
    <property type="match status" value="1"/>
</dbReference>
<keyword evidence="5 9" id="KW-1133">Transmembrane helix</keyword>
<keyword evidence="2" id="KW-0813">Transport</keyword>
<dbReference type="Pfam" id="PF00893">
    <property type="entry name" value="Multi_Drug_Res"/>
    <property type="match status" value="1"/>
</dbReference>
<dbReference type="EMBL" id="JBOK01000030">
    <property type="protein sequence ID" value="EXU78658.1"/>
    <property type="molecule type" value="Genomic_DNA"/>
</dbReference>
<dbReference type="InterPro" id="IPR037185">
    <property type="entry name" value="EmrE-like"/>
</dbReference>
<evidence type="ECO:0000256" key="8">
    <source>
        <dbReference type="RuleBase" id="RU003942"/>
    </source>
</evidence>
<dbReference type="InterPro" id="IPR000390">
    <property type="entry name" value="Small_drug/metabolite_transptr"/>
</dbReference>
<accession>A0A014NGW3</accession>
<dbReference type="InterPro" id="IPR045324">
    <property type="entry name" value="Small_multidrug_res"/>
</dbReference>
<dbReference type="PATRIC" id="fig|1457173.3.peg.3459"/>
<keyword evidence="3" id="KW-1003">Cell membrane</keyword>
<dbReference type="GO" id="GO:0031460">
    <property type="term" value="P:glycine betaine transport"/>
    <property type="evidence" value="ECO:0007669"/>
    <property type="project" value="TreeGrafter"/>
</dbReference>
<comment type="similarity">
    <text evidence="7 8">Belongs to the drug/metabolite transporter (DMT) superfamily. Small multidrug resistance (SMR) (TC 2.A.7.1) family.</text>
</comment>
<evidence type="ECO:0000256" key="7">
    <source>
        <dbReference type="ARBA" id="ARBA00038032"/>
    </source>
</evidence>
<feature type="transmembrane region" description="Helical" evidence="9">
    <location>
        <begin position="39"/>
        <end position="60"/>
    </location>
</feature>
<protein>
    <submittedName>
        <fullName evidence="10">Multidrug transporter</fullName>
    </submittedName>
</protein>
<evidence type="ECO:0000256" key="2">
    <source>
        <dbReference type="ARBA" id="ARBA00022448"/>
    </source>
</evidence>
<evidence type="ECO:0000256" key="3">
    <source>
        <dbReference type="ARBA" id="ARBA00022475"/>
    </source>
</evidence>
<evidence type="ECO:0000256" key="6">
    <source>
        <dbReference type="ARBA" id="ARBA00023136"/>
    </source>
</evidence>
<feature type="transmembrane region" description="Helical" evidence="9">
    <location>
        <begin position="12"/>
        <end position="33"/>
    </location>
</feature>
<comment type="caution">
    <text evidence="10">The sequence shown here is derived from an EMBL/GenBank/DDBJ whole genome shotgun (WGS) entry which is preliminary data.</text>
</comment>
<proteinExistence type="inferred from homology"/>
<keyword evidence="6 9" id="KW-0472">Membrane</keyword>
<feature type="transmembrane region" description="Helical" evidence="9">
    <location>
        <begin position="94"/>
        <end position="113"/>
    </location>
</feature>
<evidence type="ECO:0000256" key="1">
    <source>
        <dbReference type="ARBA" id="ARBA00004651"/>
    </source>
</evidence>
<evidence type="ECO:0000313" key="10">
    <source>
        <dbReference type="EMBL" id="EXU78658.1"/>
    </source>
</evidence>
<dbReference type="AlphaFoldDB" id="A0A014NGW3"/>
<feature type="transmembrane region" description="Helical" evidence="9">
    <location>
        <begin position="67"/>
        <end position="88"/>
    </location>
</feature>
<evidence type="ECO:0000256" key="9">
    <source>
        <dbReference type="SAM" id="Phobius"/>
    </source>
</evidence>
<comment type="subcellular location">
    <subcellularLocation>
        <location evidence="1 8">Cell membrane</location>
        <topology evidence="1 8">Multi-pass membrane protein</topology>
    </subcellularLocation>
</comment>
<organism evidence="10 11">
    <name type="scientific">Comamonas aquatica DA1877</name>
    <dbReference type="NCBI Taxonomy" id="1457173"/>
    <lineage>
        <taxon>Bacteria</taxon>
        <taxon>Pseudomonadati</taxon>
        <taxon>Pseudomonadota</taxon>
        <taxon>Betaproteobacteria</taxon>
        <taxon>Burkholderiales</taxon>
        <taxon>Comamonadaceae</taxon>
        <taxon>Comamonas</taxon>
    </lineage>
</organism>
<dbReference type="SUPFAM" id="SSF103481">
    <property type="entry name" value="Multidrug resistance efflux transporter EmrE"/>
    <property type="match status" value="1"/>
</dbReference>
<dbReference type="PANTHER" id="PTHR30561">
    <property type="entry name" value="SMR FAMILY PROTON-DEPENDENT DRUG EFFLUX TRANSPORTER SUGE"/>
    <property type="match status" value="1"/>
</dbReference>
<keyword evidence="11" id="KW-1185">Reference proteome</keyword>
<dbReference type="Gene3D" id="1.10.3730.20">
    <property type="match status" value="1"/>
</dbReference>
<dbReference type="GO" id="GO:0005886">
    <property type="term" value="C:plasma membrane"/>
    <property type="evidence" value="ECO:0007669"/>
    <property type="project" value="UniProtKB-SubCell"/>
</dbReference>
<dbReference type="PANTHER" id="PTHR30561:SF1">
    <property type="entry name" value="MULTIDRUG TRANSPORTER EMRE"/>
    <property type="match status" value="1"/>
</dbReference>
<evidence type="ECO:0000256" key="4">
    <source>
        <dbReference type="ARBA" id="ARBA00022692"/>
    </source>
</evidence>
<reference evidence="10 11" key="1">
    <citation type="submission" date="2014-01" db="EMBL/GenBank/DDBJ databases">
        <title>Interspecies Systems Biology Uncovers Metabolites Affecting C. elegans Gene Expression and Life History Traits.</title>
        <authorList>
            <person name="Watson E."/>
            <person name="Macneil L.T."/>
            <person name="Ritter A.D."/>
            <person name="Yilmaz L.S."/>
            <person name="Rosebrock A.P."/>
            <person name="Caudy A.A."/>
            <person name="Walhout A.J."/>
        </authorList>
    </citation>
    <scope>NUCLEOTIDE SEQUENCE [LARGE SCALE GENOMIC DNA]</scope>
    <source>
        <strain evidence="10 11">DA1877</strain>
    </source>
</reference>
<dbReference type="GO" id="GO:0015199">
    <property type="term" value="F:amino-acid betaine transmembrane transporter activity"/>
    <property type="evidence" value="ECO:0007669"/>
    <property type="project" value="TreeGrafter"/>
</dbReference>
<dbReference type="Proteomes" id="UP000020766">
    <property type="component" value="Unassembled WGS sequence"/>
</dbReference>